<organism evidence="2 3">
    <name type="scientific">Amycolatopsis rubida</name>
    <dbReference type="NCBI Taxonomy" id="112413"/>
    <lineage>
        <taxon>Bacteria</taxon>
        <taxon>Bacillati</taxon>
        <taxon>Actinomycetota</taxon>
        <taxon>Actinomycetes</taxon>
        <taxon>Pseudonocardiales</taxon>
        <taxon>Pseudonocardiaceae</taxon>
        <taxon>Amycolatopsis</taxon>
    </lineage>
</organism>
<evidence type="ECO:0000256" key="1">
    <source>
        <dbReference type="SAM" id="MobiDB-lite"/>
    </source>
</evidence>
<dbReference type="RefSeq" id="WP_157904918.1">
    <property type="nucleotide sequence ID" value="NZ_JAAGNC010000095.1"/>
</dbReference>
<feature type="region of interest" description="Disordered" evidence="1">
    <location>
        <begin position="47"/>
        <end position="66"/>
    </location>
</feature>
<dbReference type="Proteomes" id="UP000470404">
    <property type="component" value="Unassembled WGS sequence"/>
</dbReference>
<protein>
    <submittedName>
        <fullName evidence="2">Uncharacterized protein</fullName>
    </submittedName>
</protein>
<gene>
    <name evidence="2" type="ORF">G3I59_20655</name>
</gene>
<dbReference type="EMBL" id="JAAGNC010000095">
    <property type="protein sequence ID" value="NEC57944.1"/>
    <property type="molecule type" value="Genomic_DNA"/>
</dbReference>
<keyword evidence="3" id="KW-1185">Reference proteome</keyword>
<accession>A0ABX0BUN6</accession>
<name>A0ABX0BUN6_9PSEU</name>
<feature type="compositionally biased region" description="Basic and acidic residues" evidence="1">
    <location>
        <begin position="47"/>
        <end position="56"/>
    </location>
</feature>
<comment type="caution">
    <text evidence="2">The sequence shown here is derived from an EMBL/GenBank/DDBJ whole genome shotgun (WGS) entry which is preliminary data.</text>
</comment>
<reference evidence="2 3" key="1">
    <citation type="submission" date="2020-01" db="EMBL/GenBank/DDBJ databases">
        <title>Insect and environment-associated Actinomycetes.</title>
        <authorList>
            <person name="Currrie C."/>
            <person name="Chevrette M."/>
            <person name="Carlson C."/>
            <person name="Stubbendieck R."/>
            <person name="Wendt-Pienkowski E."/>
        </authorList>
    </citation>
    <scope>NUCLEOTIDE SEQUENCE [LARGE SCALE GENOMIC DNA]</scope>
    <source>
        <strain evidence="2 3">SID8386</strain>
    </source>
</reference>
<evidence type="ECO:0000313" key="2">
    <source>
        <dbReference type="EMBL" id="NEC57944.1"/>
    </source>
</evidence>
<sequence length="159" mass="17821">MPVPEHRPRPAARDHVRVAGFDILDFLAEDAVDLLRVDAAAVILSDQRGREPDRPNRPNWSKRYPPRQATEMIGGASQRPPCRFASLVQRYERADLLTRQVFAHDFGGVRNTVLTQLARPVSRIFDASDPGPFMGKRLVRPSCARQATPLGSESFQYSA</sequence>
<evidence type="ECO:0000313" key="3">
    <source>
        <dbReference type="Proteomes" id="UP000470404"/>
    </source>
</evidence>
<proteinExistence type="predicted"/>